<organism evidence="1 2">
    <name type="scientific">Aequorivita echinoideorum</name>
    <dbReference type="NCBI Taxonomy" id="1549647"/>
    <lineage>
        <taxon>Bacteria</taxon>
        <taxon>Pseudomonadati</taxon>
        <taxon>Bacteroidota</taxon>
        <taxon>Flavobacteriia</taxon>
        <taxon>Flavobacteriales</taxon>
        <taxon>Flavobacteriaceae</taxon>
        <taxon>Aequorivita</taxon>
    </lineage>
</organism>
<accession>A0ABS5S7C6</accession>
<dbReference type="EMBL" id="JAHCTB010000006">
    <property type="protein sequence ID" value="MBT0609113.1"/>
    <property type="molecule type" value="Genomic_DNA"/>
</dbReference>
<protein>
    <recommendedName>
        <fullName evidence="3">CarboxypepD_reg-like domain-containing protein</fullName>
    </recommendedName>
</protein>
<dbReference type="RefSeq" id="WP_214114473.1">
    <property type="nucleotide sequence ID" value="NZ_JAHCTB010000006.1"/>
</dbReference>
<gene>
    <name evidence="1" type="ORF">KIV10_13070</name>
</gene>
<sequence length="254" mass="29308">MNKKIIIFVGTFFLIMGLAQAQKKELRGKITNDGEVEGIHIRNSSSGYNTISDENGQFSILTKELDTLLFISVKYAPEIILVTDKIWDAGTITVQLRETVNELDEVVIAPNLSGNIRADLAKIQTDKPVDFEDLGLPGFKGIPQERIVPIFEAFSPTSLKLELMYKYISGYYRKLKIRRKWDVENSFVANIFNYYTEEFFVDTYKIPHTKIHDFLLFCAEATQIESEFKKERYGSVFLIFEEKAKEYLSRIPEE</sequence>
<dbReference type="Proteomes" id="UP001297092">
    <property type="component" value="Unassembled WGS sequence"/>
</dbReference>
<dbReference type="InterPro" id="IPR008969">
    <property type="entry name" value="CarboxyPept-like_regulatory"/>
</dbReference>
<keyword evidence="2" id="KW-1185">Reference proteome</keyword>
<reference evidence="1 2" key="1">
    <citation type="submission" date="2021-05" db="EMBL/GenBank/DDBJ databases">
        <title>Aequorivita echinoideorum JCM 30378 genome.</title>
        <authorList>
            <person name="Zhang H."/>
            <person name="Li C."/>
        </authorList>
    </citation>
    <scope>NUCLEOTIDE SEQUENCE [LARGE SCALE GENOMIC DNA]</scope>
    <source>
        <strain evidence="1 2">JCM30378</strain>
    </source>
</reference>
<evidence type="ECO:0000313" key="1">
    <source>
        <dbReference type="EMBL" id="MBT0609113.1"/>
    </source>
</evidence>
<evidence type="ECO:0000313" key="2">
    <source>
        <dbReference type="Proteomes" id="UP001297092"/>
    </source>
</evidence>
<comment type="caution">
    <text evidence="1">The sequence shown here is derived from an EMBL/GenBank/DDBJ whole genome shotgun (WGS) entry which is preliminary data.</text>
</comment>
<evidence type="ECO:0008006" key="3">
    <source>
        <dbReference type="Google" id="ProtNLM"/>
    </source>
</evidence>
<proteinExistence type="predicted"/>
<name>A0ABS5S7C6_9FLAO</name>
<dbReference type="SUPFAM" id="SSF49464">
    <property type="entry name" value="Carboxypeptidase regulatory domain-like"/>
    <property type="match status" value="1"/>
</dbReference>